<sequence length="182" mass="21756">MLKRTQIIRKHGNNLETIVNGYFNIIGDIYHYQEEKAGKYKIDGKEGHLTIRAINRSIPGLHFGKPHGIQGIFDRGDRLIQERDIKKRISIDESLYLHLTHMIRSKNISENLKVMKRDVKYKHELGFRFPLYFYYPEVLFRSKPNIVDSPWERMNRSYMLRGLIETPLRKFKRRVFKSKSGY</sequence>
<evidence type="ECO:0000313" key="2">
    <source>
        <dbReference type="Proteomes" id="UP000034690"/>
    </source>
</evidence>
<organism evidence="1 2">
    <name type="scientific">Candidatus Woesebacteria bacterium GW2011_GWA1_39_21b</name>
    <dbReference type="NCBI Taxonomy" id="1618551"/>
    <lineage>
        <taxon>Bacteria</taxon>
        <taxon>Candidatus Woeseibacteriota</taxon>
    </lineage>
</organism>
<evidence type="ECO:0000313" key="1">
    <source>
        <dbReference type="EMBL" id="KKR11162.1"/>
    </source>
</evidence>
<protein>
    <submittedName>
        <fullName evidence="1">Uncharacterized protein</fullName>
    </submittedName>
</protein>
<name>A0A0G0RBV8_9BACT</name>
<dbReference type="EMBL" id="LBWQ01000040">
    <property type="protein sequence ID" value="KKR11162.1"/>
    <property type="molecule type" value="Genomic_DNA"/>
</dbReference>
<dbReference type="AlphaFoldDB" id="A0A0G0RBV8"/>
<comment type="caution">
    <text evidence="1">The sequence shown here is derived from an EMBL/GenBank/DDBJ whole genome shotgun (WGS) entry which is preliminary data.</text>
</comment>
<reference evidence="1 2" key="1">
    <citation type="journal article" date="2015" name="Nature">
        <title>rRNA introns, odd ribosomes, and small enigmatic genomes across a large radiation of phyla.</title>
        <authorList>
            <person name="Brown C.T."/>
            <person name="Hug L.A."/>
            <person name="Thomas B.C."/>
            <person name="Sharon I."/>
            <person name="Castelle C.J."/>
            <person name="Singh A."/>
            <person name="Wilkins M.J."/>
            <person name="Williams K.H."/>
            <person name="Banfield J.F."/>
        </authorList>
    </citation>
    <scope>NUCLEOTIDE SEQUENCE [LARGE SCALE GENOMIC DNA]</scope>
</reference>
<gene>
    <name evidence="1" type="ORF">UT40_C0040G0010</name>
</gene>
<proteinExistence type="predicted"/>
<dbReference type="Proteomes" id="UP000034690">
    <property type="component" value="Unassembled WGS sequence"/>
</dbReference>
<accession>A0A0G0RBV8</accession>